<organism evidence="5 6">
    <name type="scientific">Anaerocolumna chitinilytica</name>
    <dbReference type="NCBI Taxonomy" id="1727145"/>
    <lineage>
        <taxon>Bacteria</taxon>
        <taxon>Bacillati</taxon>
        <taxon>Bacillota</taxon>
        <taxon>Clostridia</taxon>
        <taxon>Lachnospirales</taxon>
        <taxon>Lachnospiraceae</taxon>
        <taxon>Anaerocolumna</taxon>
    </lineage>
</organism>
<dbReference type="InterPro" id="IPR037923">
    <property type="entry name" value="HTH-like"/>
</dbReference>
<keyword evidence="6" id="KW-1185">Reference proteome</keyword>
<protein>
    <recommendedName>
        <fullName evidence="4">HTH araC/xylS-type domain-containing protein</fullName>
    </recommendedName>
</protein>
<sequence length="370" mass="43727">MEYVQNNLKRDIGQYHIAYSCNNKYIPIHKHTFIEMMLVLSGQGKVIVNGMGYELKSGSLCIMLPWHMHEIIPDTNNLLETITCFFDLEIFTRAHANSELDDLILGNLDALSYVYFEGPDFKRVSDIFKHLLREYTDQNHWKDPLIYAKIVEVLVLFDRMRKSTSEIVKHITVENNHVIWDIINFIHLLYRTDITLSTIAEKFNLSEKDLNILLKRHTGLNFNNLLDEIRIRNACFLLIVFDLSVPLLSNLLGYKNTRIFLKAFIKMKNMEPEEFKRSHFVNYESENIEIVPSKLYSQVIYYLHLHCKEELTLADIAREFHLDENYLSSILRSQTGQDFIDLLNEIRIFHKKVRSIKKLKLKNHIRDCEK</sequence>
<evidence type="ECO:0000256" key="1">
    <source>
        <dbReference type="ARBA" id="ARBA00023015"/>
    </source>
</evidence>
<dbReference type="Gene3D" id="1.10.10.60">
    <property type="entry name" value="Homeodomain-like"/>
    <property type="match status" value="3"/>
</dbReference>
<evidence type="ECO:0000313" key="5">
    <source>
        <dbReference type="EMBL" id="BCJ98500.1"/>
    </source>
</evidence>
<dbReference type="EMBL" id="AP023368">
    <property type="protein sequence ID" value="BCJ98500.1"/>
    <property type="molecule type" value="Genomic_DNA"/>
</dbReference>
<dbReference type="SMART" id="SM00342">
    <property type="entry name" value="HTH_ARAC"/>
    <property type="match status" value="1"/>
</dbReference>
<dbReference type="Pfam" id="PF02311">
    <property type="entry name" value="AraC_binding"/>
    <property type="match status" value="1"/>
</dbReference>
<keyword evidence="1" id="KW-0805">Transcription regulation</keyword>
<feature type="domain" description="HTH araC/xylS-type" evidence="4">
    <location>
        <begin position="297"/>
        <end position="348"/>
    </location>
</feature>
<dbReference type="AlphaFoldDB" id="A0A7I8DJG5"/>
<dbReference type="SUPFAM" id="SSF46689">
    <property type="entry name" value="Homeodomain-like"/>
    <property type="match status" value="1"/>
</dbReference>
<dbReference type="Pfam" id="PF12833">
    <property type="entry name" value="HTH_18"/>
    <property type="match status" value="1"/>
</dbReference>
<feature type="domain" description="HTH araC/xylS-type" evidence="4">
    <location>
        <begin position="180"/>
        <end position="278"/>
    </location>
</feature>
<dbReference type="InterPro" id="IPR014710">
    <property type="entry name" value="RmlC-like_jellyroll"/>
</dbReference>
<keyword evidence="3" id="KW-0804">Transcription</keyword>
<dbReference type="SUPFAM" id="SSF51215">
    <property type="entry name" value="Regulatory protein AraC"/>
    <property type="match status" value="1"/>
</dbReference>
<keyword evidence="2" id="KW-0238">DNA-binding</keyword>
<dbReference type="InterPro" id="IPR018060">
    <property type="entry name" value="HTH_AraC"/>
</dbReference>
<reference evidence="5 6" key="2">
    <citation type="submission" date="2020-08" db="EMBL/GenBank/DDBJ databases">
        <authorList>
            <person name="Ueki A."/>
            <person name="Tonouchi A."/>
        </authorList>
    </citation>
    <scope>NUCLEOTIDE SEQUENCE [LARGE SCALE GENOMIC DNA]</scope>
    <source>
        <strain evidence="5 6">CTTW</strain>
    </source>
</reference>
<dbReference type="PANTHER" id="PTHR43280:SF2">
    <property type="entry name" value="HTH-TYPE TRANSCRIPTIONAL REGULATOR EXSA"/>
    <property type="match status" value="1"/>
</dbReference>
<evidence type="ECO:0000313" key="6">
    <source>
        <dbReference type="Proteomes" id="UP000515703"/>
    </source>
</evidence>
<evidence type="ECO:0000256" key="2">
    <source>
        <dbReference type="ARBA" id="ARBA00023125"/>
    </source>
</evidence>
<name>A0A7I8DJG5_9FIRM</name>
<gene>
    <name evidence="5" type="ORF">bsdcttw_15410</name>
</gene>
<dbReference type="Proteomes" id="UP000515703">
    <property type="component" value="Chromosome"/>
</dbReference>
<reference evidence="5 6" key="1">
    <citation type="submission" date="2020-08" db="EMBL/GenBank/DDBJ databases">
        <title>Draft genome sequencing of an Anaerocolumna strain isolated from anoxic soil subjected to BSD treatment.</title>
        <authorList>
            <person name="Uek A."/>
            <person name="Tonouchi A."/>
        </authorList>
    </citation>
    <scope>NUCLEOTIDE SEQUENCE [LARGE SCALE GENOMIC DNA]</scope>
    <source>
        <strain evidence="5 6">CTTW</strain>
    </source>
</reference>
<dbReference type="GO" id="GO:0003700">
    <property type="term" value="F:DNA-binding transcription factor activity"/>
    <property type="evidence" value="ECO:0007669"/>
    <property type="project" value="InterPro"/>
</dbReference>
<evidence type="ECO:0000259" key="4">
    <source>
        <dbReference type="PROSITE" id="PS01124"/>
    </source>
</evidence>
<proteinExistence type="predicted"/>
<evidence type="ECO:0000256" key="3">
    <source>
        <dbReference type="ARBA" id="ARBA00023163"/>
    </source>
</evidence>
<dbReference type="PROSITE" id="PS01124">
    <property type="entry name" value="HTH_ARAC_FAMILY_2"/>
    <property type="match status" value="2"/>
</dbReference>
<dbReference type="RefSeq" id="WP_185258825.1">
    <property type="nucleotide sequence ID" value="NZ_AP023368.1"/>
</dbReference>
<dbReference type="KEGG" id="acht:bsdcttw_15410"/>
<accession>A0A7I8DJG5</accession>
<dbReference type="PANTHER" id="PTHR43280">
    <property type="entry name" value="ARAC-FAMILY TRANSCRIPTIONAL REGULATOR"/>
    <property type="match status" value="1"/>
</dbReference>
<dbReference type="Gene3D" id="2.60.120.10">
    <property type="entry name" value="Jelly Rolls"/>
    <property type="match status" value="1"/>
</dbReference>
<dbReference type="GO" id="GO:0043565">
    <property type="term" value="F:sequence-specific DNA binding"/>
    <property type="evidence" value="ECO:0007669"/>
    <property type="project" value="InterPro"/>
</dbReference>
<dbReference type="InterPro" id="IPR009057">
    <property type="entry name" value="Homeodomain-like_sf"/>
</dbReference>
<dbReference type="InterPro" id="IPR003313">
    <property type="entry name" value="AraC-bd"/>
</dbReference>